<name>A0A0R2NBD4_9LACO</name>
<feature type="domain" description="Sugar-binding" evidence="5">
    <location>
        <begin position="93"/>
        <end position="341"/>
    </location>
</feature>
<dbReference type="InterPro" id="IPR048715">
    <property type="entry name" value="CggR_N"/>
</dbReference>
<dbReference type="InterPro" id="IPR036390">
    <property type="entry name" value="WH_DNA-bd_sf"/>
</dbReference>
<evidence type="ECO:0000259" key="5">
    <source>
        <dbReference type="Pfam" id="PF04198"/>
    </source>
</evidence>
<dbReference type="GO" id="GO:0003677">
    <property type="term" value="F:DNA binding"/>
    <property type="evidence" value="ECO:0007669"/>
    <property type="project" value="UniProtKB-KW"/>
</dbReference>
<comment type="caution">
    <text evidence="7">The sequence shown here is derived from an EMBL/GenBank/DDBJ whole genome shotgun (WGS) entry which is preliminary data.</text>
</comment>
<keyword evidence="8" id="KW-1185">Reference proteome</keyword>
<dbReference type="AlphaFoldDB" id="A0A0R2NBD4"/>
<dbReference type="InterPro" id="IPR051054">
    <property type="entry name" value="SorC_transcr_regulators"/>
</dbReference>
<dbReference type="RefSeq" id="WP_147165278.1">
    <property type="nucleotide sequence ID" value="NZ_BJZZ01000031.1"/>
</dbReference>
<protein>
    <submittedName>
        <fullName evidence="7">CggR protein</fullName>
    </submittedName>
</protein>
<keyword evidence="2" id="KW-0805">Transcription regulation</keyword>
<dbReference type="PANTHER" id="PTHR34294:SF5">
    <property type="entry name" value="CENTRAL GLYCOLYTIC GENES REGULATOR"/>
    <property type="match status" value="1"/>
</dbReference>
<keyword evidence="3" id="KW-0238">DNA-binding</keyword>
<dbReference type="Pfam" id="PF21715">
    <property type="entry name" value="CggR_N"/>
    <property type="match status" value="1"/>
</dbReference>
<comment type="similarity">
    <text evidence="1">Belongs to the SorC transcriptional regulatory family.</text>
</comment>
<evidence type="ECO:0000259" key="6">
    <source>
        <dbReference type="Pfam" id="PF21715"/>
    </source>
</evidence>
<dbReference type="OrthoDB" id="9793820at2"/>
<evidence type="ECO:0000256" key="1">
    <source>
        <dbReference type="ARBA" id="ARBA00010466"/>
    </source>
</evidence>
<dbReference type="PATRIC" id="fig|480391.4.peg.1046"/>
<accession>A0A0R2NBD4</accession>
<dbReference type="GO" id="GO:0030246">
    <property type="term" value="F:carbohydrate binding"/>
    <property type="evidence" value="ECO:0007669"/>
    <property type="project" value="InterPro"/>
</dbReference>
<keyword evidence="4" id="KW-0804">Transcription</keyword>
<dbReference type="Pfam" id="PF04198">
    <property type="entry name" value="Sugar-bind"/>
    <property type="match status" value="1"/>
</dbReference>
<evidence type="ECO:0000313" key="7">
    <source>
        <dbReference type="EMBL" id="KRO23207.1"/>
    </source>
</evidence>
<proteinExistence type="inferred from homology"/>
<dbReference type="InterPro" id="IPR007324">
    <property type="entry name" value="Sugar-bd_dom_put"/>
</dbReference>
<dbReference type="InterPro" id="IPR036388">
    <property type="entry name" value="WH-like_DNA-bd_sf"/>
</dbReference>
<dbReference type="InterPro" id="IPR037171">
    <property type="entry name" value="NagB/RpiA_transferase-like"/>
</dbReference>
<dbReference type="PANTHER" id="PTHR34294">
    <property type="entry name" value="TRANSCRIPTIONAL REGULATOR-RELATED"/>
    <property type="match status" value="1"/>
</dbReference>
<evidence type="ECO:0000256" key="3">
    <source>
        <dbReference type="ARBA" id="ARBA00023125"/>
    </source>
</evidence>
<dbReference type="EMBL" id="JQCQ01000031">
    <property type="protein sequence ID" value="KRO23207.1"/>
    <property type="molecule type" value="Genomic_DNA"/>
</dbReference>
<dbReference type="SUPFAM" id="SSF46785">
    <property type="entry name" value="Winged helix' DNA-binding domain"/>
    <property type="match status" value="1"/>
</dbReference>
<dbReference type="SUPFAM" id="SSF100950">
    <property type="entry name" value="NagB/RpiA/CoA transferase-like"/>
    <property type="match status" value="1"/>
</dbReference>
<evidence type="ECO:0000256" key="2">
    <source>
        <dbReference type="ARBA" id="ARBA00023015"/>
    </source>
</evidence>
<reference evidence="7 8" key="1">
    <citation type="journal article" date="2015" name="Genome Announc.">
        <title>Expanding the biotechnology potential of lactobacilli through comparative genomics of 213 strains and associated genera.</title>
        <authorList>
            <person name="Sun Z."/>
            <person name="Harris H.M."/>
            <person name="McCann A."/>
            <person name="Guo C."/>
            <person name="Argimon S."/>
            <person name="Zhang W."/>
            <person name="Yang X."/>
            <person name="Jeffery I.B."/>
            <person name="Cooney J.C."/>
            <person name="Kagawa T.F."/>
            <person name="Liu W."/>
            <person name="Song Y."/>
            <person name="Salvetti E."/>
            <person name="Wrobel A."/>
            <person name="Rasinkangas P."/>
            <person name="Parkhill J."/>
            <person name="Rea M.C."/>
            <person name="O'Sullivan O."/>
            <person name="Ritari J."/>
            <person name="Douillard F.P."/>
            <person name="Paul Ross R."/>
            <person name="Yang R."/>
            <person name="Briner A.E."/>
            <person name="Felis G.E."/>
            <person name="de Vos W.M."/>
            <person name="Barrangou R."/>
            <person name="Klaenhammer T.R."/>
            <person name="Caufield P.W."/>
            <person name="Cui Y."/>
            <person name="Zhang H."/>
            <person name="O'Toole P.W."/>
        </authorList>
    </citation>
    <scope>NUCLEOTIDE SEQUENCE [LARGE SCALE GENOMIC DNA]</scope>
    <source>
        <strain evidence="7 8">DSM 23026</strain>
    </source>
</reference>
<dbReference type="Proteomes" id="UP000051249">
    <property type="component" value="Unassembled WGS sequence"/>
</dbReference>
<sequence>MDNQLDLIESIAPEMIDVFLRRFDILRNIGLMSPVGRRMLADRLHLTERVLRSETENLRKQGLISSSQAGMSLTEEGRRVVNGLDDLANQLLGLNSQEKQLAQRLGIDKCLIVRGDSSDDSNVMKQLGSVLNETLAKMLPEGNNTIVAMGGSTMAIVAKELTPVLSDKRTLMFVPGRGGIGASVAKQANSVCSTMAARTGGQSKSLYIPEQLSKDTYHPLLNEPSVKAVLELIASGNVAIHGIGRADDMARRREVDSATKEMLREQKAVGEVFGCFYDKEGQIVYRVSRIGLQLEDAQKFNHVVAIASGHDKADAIQAYMNFAPKQTVLITDEGAANVILKK</sequence>
<organism evidence="7 8">
    <name type="scientific">Pediococcus argentinicus</name>
    <dbReference type="NCBI Taxonomy" id="480391"/>
    <lineage>
        <taxon>Bacteria</taxon>
        <taxon>Bacillati</taxon>
        <taxon>Bacillota</taxon>
        <taxon>Bacilli</taxon>
        <taxon>Lactobacillales</taxon>
        <taxon>Lactobacillaceae</taxon>
        <taxon>Pediococcus</taxon>
    </lineage>
</organism>
<dbReference type="Gene3D" id="1.10.10.10">
    <property type="entry name" value="Winged helix-like DNA-binding domain superfamily/Winged helix DNA-binding domain"/>
    <property type="match status" value="1"/>
</dbReference>
<evidence type="ECO:0000256" key="4">
    <source>
        <dbReference type="ARBA" id="ARBA00023163"/>
    </source>
</evidence>
<evidence type="ECO:0000313" key="8">
    <source>
        <dbReference type="Proteomes" id="UP000051249"/>
    </source>
</evidence>
<feature type="domain" description="CggR N-terminal DNA binding" evidence="6">
    <location>
        <begin position="18"/>
        <end position="86"/>
    </location>
</feature>
<gene>
    <name evidence="7" type="ORF">IV88_GL001031</name>
</gene>
<dbReference type="Gene3D" id="3.40.50.1360">
    <property type="match status" value="1"/>
</dbReference>